<dbReference type="PROSITE" id="PS50039">
    <property type="entry name" value="FORK_HEAD_3"/>
    <property type="match status" value="1"/>
</dbReference>
<dbReference type="PRINTS" id="PR00053">
    <property type="entry name" value="FORKHEAD"/>
</dbReference>
<protein>
    <recommendedName>
        <fullName evidence="6">Fork-head domain-containing protein</fullName>
    </recommendedName>
</protein>
<dbReference type="Gene3D" id="1.10.10.10">
    <property type="entry name" value="Winged helix-like DNA-binding domain superfamily/Winged helix DNA-binding domain"/>
    <property type="match status" value="1"/>
</dbReference>
<keyword evidence="8" id="KW-1185">Reference proteome</keyword>
<dbReference type="PROSITE" id="PS00657">
    <property type="entry name" value="FORK_HEAD_1"/>
    <property type="match status" value="1"/>
</dbReference>
<dbReference type="GO" id="GO:0030154">
    <property type="term" value="P:cell differentiation"/>
    <property type="evidence" value="ECO:0007669"/>
    <property type="project" value="TreeGrafter"/>
</dbReference>
<dbReference type="FunFam" id="1.10.10.10:FF:000071">
    <property type="entry name" value="Forkhead box F1"/>
    <property type="match status" value="1"/>
</dbReference>
<evidence type="ECO:0000256" key="2">
    <source>
        <dbReference type="ARBA" id="ARBA00023125"/>
    </source>
</evidence>
<feature type="region of interest" description="Disordered" evidence="5">
    <location>
        <begin position="227"/>
        <end position="267"/>
    </location>
</feature>
<organism evidence="7 8">
    <name type="scientific">Callorhinchus milii</name>
    <name type="common">Ghost shark</name>
    <dbReference type="NCBI Taxonomy" id="7868"/>
    <lineage>
        <taxon>Eukaryota</taxon>
        <taxon>Metazoa</taxon>
        <taxon>Chordata</taxon>
        <taxon>Craniata</taxon>
        <taxon>Vertebrata</taxon>
        <taxon>Chondrichthyes</taxon>
        <taxon>Holocephali</taxon>
        <taxon>Chimaeriformes</taxon>
        <taxon>Callorhinchidae</taxon>
        <taxon>Callorhinchus</taxon>
    </lineage>
</organism>
<evidence type="ECO:0000256" key="3">
    <source>
        <dbReference type="ARBA" id="ARBA00023242"/>
    </source>
</evidence>
<dbReference type="GO" id="GO:0005634">
    <property type="term" value="C:nucleus"/>
    <property type="evidence" value="ECO:0007669"/>
    <property type="project" value="UniProtKB-SubCell"/>
</dbReference>
<feature type="region of interest" description="Disordered" evidence="5">
    <location>
        <begin position="1"/>
        <end position="54"/>
    </location>
</feature>
<evidence type="ECO:0000259" key="6">
    <source>
        <dbReference type="PROSITE" id="PS50039"/>
    </source>
</evidence>
<reference evidence="7" key="4">
    <citation type="submission" date="2025-08" db="UniProtKB">
        <authorList>
            <consortium name="Ensembl"/>
        </authorList>
    </citation>
    <scope>IDENTIFICATION</scope>
</reference>
<evidence type="ECO:0000256" key="1">
    <source>
        <dbReference type="ARBA" id="ARBA00004123"/>
    </source>
</evidence>
<keyword evidence="3 4" id="KW-0539">Nucleus</keyword>
<keyword evidence="2 4" id="KW-0238">DNA-binding</keyword>
<dbReference type="GO" id="GO:0000978">
    <property type="term" value="F:RNA polymerase II cis-regulatory region sequence-specific DNA binding"/>
    <property type="evidence" value="ECO:0007669"/>
    <property type="project" value="TreeGrafter"/>
</dbReference>
<dbReference type="InterPro" id="IPR001766">
    <property type="entry name" value="Fork_head_dom"/>
</dbReference>
<dbReference type="GO" id="GO:0000981">
    <property type="term" value="F:DNA-binding transcription factor activity, RNA polymerase II-specific"/>
    <property type="evidence" value="ECO:0007669"/>
    <property type="project" value="TreeGrafter"/>
</dbReference>
<dbReference type="InterPro" id="IPR050211">
    <property type="entry name" value="FOX_domain-containing"/>
</dbReference>
<feature type="domain" description="Fork-head" evidence="6">
    <location>
        <begin position="59"/>
        <end position="153"/>
    </location>
</feature>
<dbReference type="PANTHER" id="PTHR11829">
    <property type="entry name" value="FORKHEAD BOX PROTEIN"/>
    <property type="match status" value="1"/>
</dbReference>
<dbReference type="GeneTree" id="ENSGT00940000157140"/>
<evidence type="ECO:0000313" key="8">
    <source>
        <dbReference type="Proteomes" id="UP000314986"/>
    </source>
</evidence>
<reference evidence="8" key="2">
    <citation type="journal article" date="2007" name="PLoS Biol.">
        <title>Survey sequencing and comparative analysis of the elephant shark (Callorhinchus milii) genome.</title>
        <authorList>
            <person name="Venkatesh B."/>
            <person name="Kirkness E.F."/>
            <person name="Loh Y.H."/>
            <person name="Halpern A.L."/>
            <person name="Lee A.P."/>
            <person name="Johnson J."/>
            <person name="Dandona N."/>
            <person name="Viswanathan L.D."/>
            <person name="Tay A."/>
            <person name="Venter J.C."/>
            <person name="Strausberg R.L."/>
            <person name="Brenner S."/>
        </authorList>
    </citation>
    <scope>NUCLEOTIDE SEQUENCE [LARGE SCALE GENOMIC DNA]</scope>
</reference>
<comment type="subcellular location">
    <subcellularLocation>
        <location evidence="1 4">Nucleus</location>
    </subcellularLocation>
</comment>
<evidence type="ECO:0000313" key="7">
    <source>
        <dbReference type="Ensembl" id="ENSCMIP00000005655.1"/>
    </source>
</evidence>
<dbReference type="InterPro" id="IPR036388">
    <property type="entry name" value="WH-like_DNA-bd_sf"/>
</dbReference>
<dbReference type="STRING" id="7868.ENSCMIP00000005655"/>
<reference evidence="8" key="1">
    <citation type="journal article" date="2006" name="Science">
        <title>Ancient noncoding elements conserved in the human genome.</title>
        <authorList>
            <person name="Venkatesh B."/>
            <person name="Kirkness E.F."/>
            <person name="Loh Y.H."/>
            <person name="Halpern A.L."/>
            <person name="Lee A.P."/>
            <person name="Johnson J."/>
            <person name="Dandona N."/>
            <person name="Viswanathan L.D."/>
            <person name="Tay A."/>
            <person name="Venter J.C."/>
            <person name="Strausberg R.L."/>
            <person name="Brenner S."/>
        </authorList>
    </citation>
    <scope>NUCLEOTIDE SEQUENCE [LARGE SCALE GENOMIC DNA]</scope>
</reference>
<feature type="DNA-binding region" description="Fork-head" evidence="4">
    <location>
        <begin position="59"/>
        <end position="153"/>
    </location>
</feature>
<proteinExistence type="predicted"/>
<dbReference type="InterPro" id="IPR030456">
    <property type="entry name" value="TF_fork_head_CS_2"/>
</dbReference>
<feature type="compositionally biased region" description="Basic and acidic residues" evidence="5">
    <location>
        <begin position="1"/>
        <end position="17"/>
    </location>
</feature>
<dbReference type="Pfam" id="PF00250">
    <property type="entry name" value="Forkhead"/>
    <property type="match status" value="1"/>
</dbReference>
<feature type="compositionally biased region" description="Polar residues" evidence="5">
    <location>
        <begin position="254"/>
        <end position="267"/>
    </location>
</feature>
<dbReference type="SMART" id="SM00339">
    <property type="entry name" value="FH"/>
    <property type="match status" value="1"/>
</dbReference>
<reference evidence="7" key="5">
    <citation type="submission" date="2025-09" db="UniProtKB">
        <authorList>
            <consortium name="Ensembl"/>
        </authorList>
    </citation>
    <scope>IDENTIFICATION</scope>
</reference>
<dbReference type="GO" id="GO:0009653">
    <property type="term" value="P:anatomical structure morphogenesis"/>
    <property type="evidence" value="ECO:0007669"/>
    <property type="project" value="TreeGrafter"/>
</dbReference>
<evidence type="ECO:0000256" key="4">
    <source>
        <dbReference type="PROSITE-ProRule" id="PRU00089"/>
    </source>
</evidence>
<dbReference type="AlphaFoldDB" id="A0A4W3GRK4"/>
<dbReference type="PANTHER" id="PTHR11829:SF402">
    <property type="entry name" value="FORK HEAD DOMAIN-CONTAINING PROTEIN FD3-RELATED"/>
    <property type="match status" value="1"/>
</dbReference>
<dbReference type="PROSITE" id="PS00658">
    <property type="entry name" value="FORK_HEAD_2"/>
    <property type="match status" value="1"/>
</dbReference>
<dbReference type="InterPro" id="IPR018122">
    <property type="entry name" value="TF_fork_head_CS_1"/>
</dbReference>
<dbReference type="Proteomes" id="UP000314986">
    <property type="component" value="Unassembled WGS sequence"/>
</dbReference>
<sequence length="267" mass="29090">MVDRSSPVEDGEEKLGDAPHGTGPDLASAREVSPEKKEDEGVSSSPGLRPSLGKKAPVKPPYSYIALITMAIMQSPRKRLTLSGICQFIRSHFAYYQERVPAWQNSIRHNLSLNDCFLKVPREAGHLGKGNYWTLDPGSTDMFKDGSFLRRRKRFKRLPHLPGTARGLAHLSGPGFPFGPYGFLGPLNTPTATLLQRSSLANEGQLGFPHSVSPSIYATQVGDLINNSRNNNPGGAGHTVKRARPSWAKRGSQLRPTASPANSRGLK</sequence>
<dbReference type="InParanoid" id="A0A4W3GRK4"/>
<dbReference type="Ensembl" id="ENSCMIT00000005846.1">
    <property type="protein sequence ID" value="ENSCMIP00000005655.1"/>
    <property type="gene ID" value="ENSCMIG00000003271.1"/>
</dbReference>
<reference evidence="8" key="3">
    <citation type="journal article" date="2014" name="Nature">
        <title>Elephant shark genome provides unique insights into gnathostome evolution.</title>
        <authorList>
            <consortium name="International Elephant Shark Genome Sequencing Consortium"/>
            <person name="Venkatesh B."/>
            <person name="Lee A.P."/>
            <person name="Ravi V."/>
            <person name="Maurya A.K."/>
            <person name="Lian M.M."/>
            <person name="Swann J.B."/>
            <person name="Ohta Y."/>
            <person name="Flajnik M.F."/>
            <person name="Sutoh Y."/>
            <person name="Kasahara M."/>
            <person name="Hoon S."/>
            <person name="Gangu V."/>
            <person name="Roy S.W."/>
            <person name="Irimia M."/>
            <person name="Korzh V."/>
            <person name="Kondrychyn I."/>
            <person name="Lim Z.W."/>
            <person name="Tay B.H."/>
            <person name="Tohari S."/>
            <person name="Kong K.W."/>
            <person name="Ho S."/>
            <person name="Lorente-Galdos B."/>
            <person name="Quilez J."/>
            <person name="Marques-Bonet T."/>
            <person name="Raney B.J."/>
            <person name="Ingham P.W."/>
            <person name="Tay A."/>
            <person name="Hillier L.W."/>
            <person name="Minx P."/>
            <person name="Boehm T."/>
            <person name="Wilson R.K."/>
            <person name="Brenner S."/>
            <person name="Warren W.C."/>
        </authorList>
    </citation>
    <scope>NUCLEOTIDE SEQUENCE [LARGE SCALE GENOMIC DNA]</scope>
</reference>
<name>A0A4W3GRK4_CALMI</name>
<dbReference type="InterPro" id="IPR036390">
    <property type="entry name" value="WH_DNA-bd_sf"/>
</dbReference>
<dbReference type="SUPFAM" id="SSF46785">
    <property type="entry name" value="Winged helix' DNA-binding domain"/>
    <property type="match status" value="1"/>
</dbReference>
<evidence type="ECO:0000256" key="5">
    <source>
        <dbReference type="SAM" id="MobiDB-lite"/>
    </source>
</evidence>
<accession>A0A4W3GRK4</accession>